<protein>
    <recommendedName>
        <fullName evidence="4">Reverse transcriptase domain-containing protein</fullName>
    </recommendedName>
</protein>
<feature type="compositionally biased region" description="Basic and acidic residues" evidence="1">
    <location>
        <begin position="62"/>
        <end position="75"/>
    </location>
</feature>
<name>A0A232EID7_9HYME</name>
<dbReference type="Proteomes" id="UP000215335">
    <property type="component" value="Unassembled WGS sequence"/>
</dbReference>
<evidence type="ECO:0000256" key="1">
    <source>
        <dbReference type="SAM" id="MobiDB-lite"/>
    </source>
</evidence>
<evidence type="ECO:0008006" key="4">
    <source>
        <dbReference type="Google" id="ProtNLM"/>
    </source>
</evidence>
<sequence>MPKRQPIISIINNGRILFHKNAHIHILIGNKLKIKGGKLYAGLIDFKTAFDTVDRKIKECKGDNEKFGKGTENKDGTGNSNSYKKEKYWENSEVSVNIKEQWARIRCGNIGRTELSKGFKETT</sequence>
<gene>
    <name evidence="2" type="ORF">TSAR_013530</name>
</gene>
<reference evidence="2 3" key="1">
    <citation type="journal article" date="2017" name="Curr. Biol.">
        <title>The Evolution of Venom by Co-option of Single-Copy Genes.</title>
        <authorList>
            <person name="Martinson E.O."/>
            <person name="Mrinalini"/>
            <person name="Kelkar Y.D."/>
            <person name="Chang C.H."/>
            <person name="Werren J.H."/>
        </authorList>
    </citation>
    <scope>NUCLEOTIDE SEQUENCE [LARGE SCALE GENOMIC DNA]</scope>
    <source>
        <strain evidence="2 3">Alberta</strain>
        <tissue evidence="2">Whole body</tissue>
    </source>
</reference>
<accession>A0A232EID7</accession>
<comment type="caution">
    <text evidence="2">The sequence shown here is derived from an EMBL/GenBank/DDBJ whole genome shotgun (WGS) entry which is preliminary data.</text>
</comment>
<evidence type="ECO:0000313" key="3">
    <source>
        <dbReference type="Proteomes" id="UP000215335"/>
    </source>
</evidence>
<dbReference type="EMBL" id="NNAY01004279">
    <property type="protein sequence ID" value="OXU18113.1"/>
    <property type="molecule type" value="Genomic_DNA"/>
</dbReference>
<dbReference type="AlphaFoldDB" id="A0A232EID7"/>
<feature type="region of interest" description="Disordered" evidence="1">
    <location>
        <begin position="62"/>
        <end position="84"/>
    </location>
</feature>
<evidence type="ECO:0000313" key="2">
    <source>
        <dbReference type="EMBL" id="OXU18113.1"/>
    </source>
</evidence>
<keyword evidence="3" id="KW-1185">Reference proteome</keyword>
<organism evidence="2 3">
    <name type="scientific">Trichomalopsis sarcophagae</name>
    <dbReference type="NCBI Taxonomy" id="543379"/>
    <lineage>
        <taxon>Eukaryota</taxon>
        <taxon>Metazoa</taxon>
        <taxon>Ecdysozoa</taxon>
        <taxon>Arthropoda</taxon>
        <taxon>Hexapoda</taxon>
        <taxon>Insecta</taxon>
        <taxon>Pterygota</taxon>
        <taxon>Neoptera</taxon>
        <taxon>Endopterygota</taxon>
        <taxon>Hymenoptera</taxon>
        <taxon>Apocrita</taxon>
        <taxon>Proctotrupomorpha</taxon>
        <taxon>Chalcidoidea</taxon>
        <taxon>Pteromalidae</taxon>
        <taxon>Pteromalinae</taxon>
        <taxon>Trichomalopsis</taxon>
    </lineage>
</organism>
<proteinExistence type="predicted"/>